<dbReference type="EC" id="3.1.1.4" evidence="3"/>
<comment type="cofactor">
    <cofactor evidence="1">
        <name>Ca(2+)</name>
        <dbReference type="ChEBI" id="CHEBI:29108"/>
    </cofactor>
</comment>
<evidence type="ECO:0000256" key="9">
    <source>
        <dbReference type="ARBA" id="ARBA00023157"/>
    </source>
</evidence>
<organism evidence="12 13">
    <name type="scientific">Oryzias latipes</name>
    <name type="common">Japanese rice fish</name>
    <name type="synonym">Japanese killifish</name>
    <dbReference type="NCBI Taxonomy" id="8090"/>
    <lineage>
        <taxon>Eukaryota</taxon>
        <taxon>Metazoa</taxon>
        <taxon>Chordata</taxon>
        <taxon>Craniata</taxon>
        <taxon>Vertebrata</taxon>
        <taxon>Euteleostomi</taxon>
        <taxon>Actinopterygii</taxon>
        <taxon>Neopterygii</taxon>
        <taxon>Teleostei</taxon>
        <taxon>Neoteleostei</taxon>
        <taxon>Acanthomorphata</taxon>
        <taxon>Ovalentaria</taxon>
        <taxon>Atherinomorphae</taxon>
        <taxon>Beloniformes</taxon>
        <taxon>Adrianichthyidae</taxon>
        <taxon>Oryziinae</taxon>
        <taxon>Oryzias</taxon>
    </lineage>
</organism>
<evidence type="ECO:0000256" key="7">
    <source>
        <dbReference type="ARBA" id="ARBA00022837"/>
    </source>
</evidence>
<dbReference type="Ensembl" id="ENSORLT00015027137.1">
    <property type="protein sequence ID" value="ENSORLP00015018438.1"/>
    <property type="gene ID" value="ENSORLG00015019483.1"/>
</dbReference>
<dbReference type="SMART" id="SM00085">
    <property type="entry name" value="PA2c"/>
    <property type="match status" value="1"/>
</dbReference>
<keyword evidence="9" id="KW-1015">Disulfide bond</keyword>
<dbReference type="PANTHER" id="PTHR12253">
    <property type="entry name" value="RH14732P"/>
    <property type="match status" value="1"/>
</dbReference>
<dbReference type="GO" id="GO:0006644">
    <property type="term" value="P:phospholipid metabolic process"/>
    <property type="evidence" value="ECO:0007669"/>
    <property type="project" value="InterPro"/>
</dbReference>
<dbReference type="GO" id="GO:0050482">
    <property type="term" value="P:arachidonate secretion"/>
    <property type="evidence" value="ECO:0007669"/>
    <property type="project" value="InterPro"/>
</dbReference>
<reference evidence="12" key="4">
    <citation type="submission" date="2025-09" db="UniProtKB">
        <authorList>
            <consortium name="Ensembl"/>
        </authorList>
    </citation>
    <scope>IDENTIFICATION</scope>
    <source>
        <strain evidence="12">HSOK</strain>
    </source>
</reference>
<evidence type="ECO:0000313" key="12">
    <source>
        <dbReference type="Ensembl" id="ENSORLP00015018438.1"/>
    </source>
</evidence>
<feature type="compositionally biased region" description="Low complexity" evidence="10">
    <location>
        <begin position="338"/>
        <end position="348"/>
    </location>
</feature>
<dbReference type="FunFam" id="1.20.90.10:FF:000002">
    <property type="entry name" value="Phospholipase A2 group III"/>
    <property type="match status" value="1"/>
</dbReference>
<evidence type="ECO:0000256" key="2">
    <source>
        <dbReference type="ARBA" id="ARBA00004613"/>
    </source>
</evidence>
<sequence>MVDNRYLLRATFFFSCLILSKSQNASDAGLLCVRSAAADGQTSVTFMRQWRSGARAVYLTRWSQDTTLLGCDIYSDPSVVESYSALCKTQQQPQDQEVFTRFDVHAVLAPNAPCVLFPPKFSAPTRGDGTVRKTRRKRSWLFPGTLWCGTGSRARGYDQLGMFERADVCCREHDHCQHSIPALSVSYGVFNHHFFTVSHCNCDQRFRQCLKRMNDSVSSMIGYTFFSVLQVPCFELQHVKRCTEMYWWGMCKRAKEAPYAVFQKTRPFDKSDSQHKHTHVGITSSEEQHLTKIKRVESERKSSKVKPRCEPRYPPRGDTFHRRRKTGKRCRTQKNLEEVSSLLESTESGAPTRSMPKKNGPSKRKTHGLKKESRAMKKSRRKDLNGLTSNSNLNASFTTPSTAAPLTQQLKFNVDSTITVKNTTKSLKSQKENRKPCQCEPRRTVILQQQCKICSKQKIKTKTTVNKKVSKMEQKGHKSKSLINTTASPSQKASSSQWTPVTHGLLVSAKFRTIPAQENEAQQEQLDPHLRWSNSSQGLLEIFPDVTKQTQKSVDENSVLQKENHIKCESLKHLDDCKFKISPLQGKHNLHNKDFKTVYHCNCTSRLAAQIKSFEQPSYLSSVLVDFVSHQCFTLPKQNKCPHEKRCSGGFIKAFDLLEALKKAEEKSKAEMGFSASERKRRIPVRLYKRCMRLQKEFEKMSELR</sequence>
<keyword evidence="7" id="KW-0106">Calcium</keyword>
<evidence type="ECO:0000256" key="3">
    <source>
        <dbReference type="ARBA" id="ARBA00013278"/>
    </source>
</evidence>
<dbReference type="GO" id="GO:0004623">
    <property type="term" value="F:phospholipase A2 activity"/>
    <property type="evidence" value="ECO:0007669"/>
    <property type="project" value="UniProtKB-EC"/>
</dbReference>
<proteinExistence type="predicted"/>
<dbReference type="SUPFAM" id="SSF48619">
    <property type="entry name" value="Phospholipase A2, PLA2"/>
    <property type="match status" value="1"/>
</dbReference>
<feature type="region of interest" description="Disordered" evidence="10">
    <location>
        <begin position="465"/>
        <end position="499"/>
    </location>
</feature>
<dbReference type="InterPro" id="IPR033113">
    <property type="entry name" value="PLA2_histidine"/>
</dbReference>
<reference key="1">
    <citation type="journal article" date="2007" name="Nature">
        <title>The medaka draft genome and insights into vertebrate genome evolution.</title>
        <authorList>
            <person name="Kasahara M."/>
            <person name="Naruse K."/>
            <person name="Sasaki S."/>
            <person name="Nakatani Y."/>
            <person name="Qu W."/>
            <person name="Ahsan B."/>
            <person name="Yamada T."/>
            <person name="Nagayasu Y."/>
            <person name="Doi K."/>
            <person name="Kasai Y."/>
            <person name="Jindo T."/>
            <person name="Kobayashi D."/>
            <person name="Shimada A."/>
            <person name="Toyoda A."/>
            <person name="Kuroki Y."/>
            <person name="Fujiyama A."/>
            <person name="Sasaki T."/>
            <person name="Shimizu A."/>
            <person name="Asakawa S."/>
            <person name="Shimizu N."/>
            <person name="Hashimoto S."/>
            <person name="Yang J."/>
            <person name="Lee Y."/>
            <person name="Matsushima K."/>
            <person name="Sugano S."/>
            <person name="Sakaizumi M."/>
            <person name="Narita T."/>
            <person name="Ohishi K."/>
            <person name="Haga S."/>
            <person name="Ohta F."/>
            <person name="Nomoto H."/>
            <person name="Nogata K."/>
            <person name="Morishita T."/>
            <person name="Endo T."/>
            <person name="Shin-I T."/>
            <person name="Takeda H."/>
            <person name="Morishita S."/>
            <person name="Kohara Y."/>
        </authorList>
    </citation>
    <scope>NUCLEOTIDE SEQUENCE [LARGE SCALE GENOMIC DNA]</scope>
    <source>
        <strain>Hd-rR</strain>
    </source>
</reference>
<keyword evidence="5" id="KW-0479">Metal-binding</keyword>
<accession>A0A3P9IEZ3</accession>
<evidence type="ECO:0000313" key="13">
    <source>
        <dbReference type="Proteomes" id="UP000265200"/>
    </source>
</evidence>
<evidence type="ECO:0000256" key="6">
    <source>
        <dbReference type="ARBA" id="ARBA00022801"/>
    </source>
</evidence>
<dbReference type="Gene3D" id="1.20.90.10">
    <property type="entry name" value="Phospholipase A2 domain"/>
    <property type="match status" value="2"/>
</dbReference>
<dbReference type="InterPro" id="IPR036444">
    <property type="entry name" value="PLipase_A2_dom_sf"/>
</dbReference>
<keyword evidence="8" id="KW-0443">Lipid metabolism</keyword>
<reference evidence="12" key="3">
    <citation type="submission" date="2025-08" db="UniProtKB">
        <authorList>
            <consortium name="Ensembl"/>
        </authorList>
    </citation>
    <scope>IDENTIFICATION</scope>
    <source>
        <strain evidence="12">HSOK</strain>
    </source>
</reference>
<dbReference type="PROSITE" id="PS00118">
    <property type="entry name" value="PA2_HIS"/>
    <property type="match status" value="1"/>
</dbReference>
<feature type="compositionally biased region" description="Polar residues" evidence="10">
    <location>
        <begin position="481"/>
        <end position="499"/>
    </location>
</feature>
<dbReference type="Proteomes" id="UP000265200">
    <property type="component" value="Chromosome 9"/>
</dbReference>
<feature type="domain" description="Phospholipase A2-like central" evidence="11">
    <location>
        <begin position="131"/>
        <end position="252"/>
    </location>
</feature>
<reference evidence="12 13" key="2">
    <citation type="submission" date="2017-04" db="EMBL/GenBank/DDBJ databases">
        <title>CpG methylation of centromeres and impact of large insertions on vertebrate speciation.</title>
        <authorList>
            <person name="Ichikawa K."/>
            <person name="Yoshimura J."/>
            <person name="Morishita S."/>
        </authorList>
    </citation>
    <scope>NUCLEOTIDE SEQUENCE</scope>
    <source>
        <strain evidence="12 13">HSOK</strain>
    </source>
</reference>
<keyword evidence="6" id="KW-0378">Hydrolase</keyword>
<dbReference type="CDD" id="cd04704">
    <property type="entry name" value="PLA2_bee_venom_like"/>
    <property type="match status" value="1"/>
</dbReference>
<evidence type="ECO:0000256" key="10">
    <source>
        <dbReference type="SAM" id="MobiDB-lite"/>
    </source>
</evidence>
<name>A0A3P9IEZ3_ORYLA</name>
<dbReference type="GO" id="GO:0046872">
    <property type="term" value="F:metal ion binding"/>
    <property type="evidence" value="ECO:0007669"/>
    <property type="project" value="UniProtKB-KW"/>
</dbReference>
<evidence type="ECO:0000256" key="8">
    <source>
        <dbReference type="ARBA" id="ARBA00023098"/>
    </source>
</evidence>
<evidence type="ECO:0000259" key="11">
    <source>
        <dbReference type="SMART" id="SM00085"/>
    </source>
</evidence>
<protein>
    <recommendedName>
        <fullName evidence="3">phospholipase A2</fullName>
        <ecNumber evidence="3">3.1.1.4</ecNumber>
    </recommendedName>
</protein>
<dbReference type="AlphaFoldDB" id="A0A3P9IEZ3"/>
<keyword evidence="4" id="KW-0964">Secreted</keyword>
<evidence type="ECO:0000256" key="5">
    <source>
        <dbReference type="ARBA" id="ARBA00022723"/>
    </source>
</evidence>
<dbReference type="InterPro" id="IPR016090">
    <property type="entry name" value="PLA2-like_dom"/>
</dbReference>
<feature type="region of interest" description="Disordered" evidence="10">
    <location>
        <begin position="268"/>
        <end position="400"/>
    </location>
</feature>
<comment type="subcellular location">
    <subcellularLocation>
        <location evidence="2">Secreted</location>
    </subcellularLocation>
</comment>
<evidence type="ECO:0000256" key="4">
    <source>
        <dbReference type="ARBA" id="ARBA00022525"/>
    </source>
</evidence>
<dbReference type="GO" id="GO:0005576">
    <property type="term" value="C:extracellular region"/>
    <property type="evidence" value="ECO:0007669"/>
    <property type="project" value="UniProtKB-SubCell"/>
</dbReference>
<feature type="compositionally biased region" description="Basic residues" evidence="10">
    <location>
        <begin position="321"/>
        <end position="332"/>
    </location>
</feature>
<dbReference type="Pfam" id="PF05826">
    <property type="entry name" value="Phospholip_A2_2"/>
    <property type="match status" value="2"/>
</dbReference>
<feature type="compositionally biased region" description="Polar residues" evidence="10">
    <location>
        <begin position="386"/>
        <end position="400"/>
    </location>
</feature>
<feature type="compositionally biased region" description="Basic and acidic residues" evidence="10">
    <location>
        <begin position="286"/>
        <end position="320"/>
    </location>
</feature>
<evidence type="ECO:0000256" key="1">
    <source>
        <dbReference type="ARBA" id="ARBA00001913"/>
    </source>
</evidence>